<dbReference type="InterPro" id="IPR007348">
    <property type="entry name" value="CopC_dom"/>
</dbReference>
<dbReference type="KEGG" id="pkc:PKB_3321"/>
<dbReference type="eggNOG" id="COG2372">
    <property type="taxonomic scope" value="Bacteria"/>
</dbReference>
<gene>
    <name evidence="5" type="ORF">PKB_3321</name>
</gene>
<evidence type="ECO:0000313" key="6">
    <source>
        <dbReference type="Proteomes" id="UP000025241"/>
    </source>
</evidence>
<dbReference type="Proteomes" id="UP000025241">
    <property type="component" value="Chromosome I"/>
</dbReference>
<evidence type="ECO:0000259" key="4">
    <source>
        <dbReference type="Pfam" id="PF04234"/>
    </source>
</evidence>
<dbReference type="HOGENOM" id="CLU_087859_4_2_6"/>
<dbReference type="OrthoDB" id="9796814at2"/>
<evidence type="ECO:0000313" key="5">
    <source>
        <dbReference type="EMBL" id="CDF84665.1"/>
    </source>
</evidence>
<dbReference type="Pfam" id="PF04234">
    <property type="entry name" value="CopC"/>
    <property type="match status" value="1"/>
</dbReference>
<sequence length="119" mass="12387">MHIIRNTALALGLLLSAAAQAEQKLVASSPADGSTVEAPAKVELRFGEKLDPQHSAAKIVMTEMAGMSHASPMPVKARVSAGAEPTVMLITPASALTSGTYRVDWRAGEAKGSTTFKVK</sequence>
<feature type="signal peptide" evidence="3">
    <location>
        <begin position="1"/>
        <end position="21"/>
    </location>
</feature>
<dbReference type="InterPro" id="IPR014756">
    <property type="entry name" value="Ig_E-set"/>
</dbReference>
<dbReference type="InterPro" id="IPR014755">
    <property type="entry name" value="Cu-Rt/internalin_Ig-like"/>
</dbReference>
<dbReference type="GO" id="GO:0005507">
    <property type="term" value="F:copper ion binding"/>
    <property type="evidence" value="ECO:0007669"/>
    <property type="project" value="InterPro"/>
</dbReference>
<reference evidence="5 6" key="2">
    <citation type="submission" date="2014-05" db="EMBL/GenBank/DDBJ databases">
        <title>Genome sequence of the 3-chlorobenzoate degrading bacterium Pseudomonas knackmussii B13 shows multiple evidence for horizontal gene transfer.</title>
        <authorList>
            <person name="Miyazaki R."/>
            <person name="Bertelli C."/>
            <person name="Falquet L."/>
            <person name="Robinson-Rechavi M."/>
            <person name="Gharib W."/>
            <person name="Roy S."/>
            <person name="Van der Meer J.R."/>
        </authorList>
    </citation>
    <scope>NUCLEOTIDE SEQUENCE [LARGE SCALE GENOMIC DNA]</scope>
    <source>
        <strain evidence="5 6">B13</strain>
    </source>
</reference>
<evidence type="ECO:0000256" key="2">
    <source>
        <dbReference type="ARBA" id="ARBA00023008"/>
    </source>
</evidence>
<protein>
    <submittedName>
        <fullName evidence="5">Hypothetical secreted protein</fullName>
    </submittedName>
</protein>
<accession>A0A024HI16</accession>
<feature type="domain" description="CopC" evidence="4">
    <location>
        <begin position="24"/>
        <end position="112"/>
    </location>
</feature>
<reference evidence="5 6" key="1">
    <citation type="submission" date="2013-03" db="EMBL/GenBank/DDBJ databases">
        <authorList>
            <person name="Linke B."/>
        </authorList>
    </citation>
    <scope>NUCLEOTIDE SEQUENCE [LARGE SCALE GENOMIC DNA]</scope>
    <source>
        <strain evidence="5 6">B13</strain>
    </source>
</reference>
<keyword evidence="6" id="KW-1185">Reference proteome</keyword>
<feature type="chain" id="PRO_5001530020" evidence="3">
    <location>
        <begin position="22"/>
        <end position="119"/>
    </location>
</feature>
<dbReference type="RefSeq" id="WP_043253180.1">
    <property type="nucleotide sequence ID" value="NZ_HG322950.1"/>
</dbReference>
<dbReference type="GO" id="GO:0042597">
    <property type="term" value="C:periplasmic space"/>
    <property type="evidence" value="ECO:0007669"/>
    <property type="project" value="InterPro"/>
</dbReference>
<dbReference type="Gene3D" id="2.60.40.1220">
    <property type="match status" value="1"/>
</dbReference>
<dbReference type="SUPFAM" id="SSF81296">
    <property type="entry name" value="E set domains"/>
    <property type="match status" value="1"/>
</dbReference>
<keyword evidence="1 3" id="KW-0732">Signal</keyword>
<dbReference type="EMBL" id="HG322950">
    <property type="protein sequence ID" value="CDF84665.1"/>
    <property type="molecule type" value="Genomic_DNA"/>
</dbReference>
<organism evidence="5 6">
    <name type="scientific">Pseudomonas knackmussii (strain DSM 6978 / CCUG 54928 / LMG 23759 / B13)</name>
    <dbReference type="NCBI Taxonomy" id="1301098"/>
    <lineage>
        <taxon>Bacteria</taxon>
        <taxon>Pseudomonadati</taxon>
        <taxon>Pseudomonadota</taxon>
        <taxon>Gammaproteobacteria</taxon>
        <taxon>Pseudomonadales</taxon>
        <taxon>Pseudomonadaceae</taxon>
        <taxon>Pseudomonas</taxon>
    </lineage>
</organism>
<dbReference type="PATRIC" id="fig|1301098.3.peg.3335"/>
<name>A0A024HI16_PSEKB</name>
<proteinExistence type="predicted"/>
<evidence type="ECO:0000256" key="1">
    <source>
        <dbReference type="ARBA" id="ARBA00022729"/>
    </source>
</evidence>
<dbReference type="GO" id="GO:0046688">
    <property type="term" value="P:response to copper ion"/>
    <property type="evidence" value="ECO:0007669"/>
    <property type="project" value="InterPro"/>
</dbReference>
<keyword evidence="2" id="KW-0186">Copper</keyword>
<dbReference type="AlphaFoldDB" id="A0A024HI16"/>
<dbReference type="STRING" id="1301098.PKB_3321"/>
<evidence type="ECO:0000256" key="3">
    <source>
        <dbReference type="SAM" id="SignalP"/>
    </source>
</evidence>